<protein>
    <submittedName>
        <fullName evidence="10">Heat shock factor protein isoform X1</fullName>
    </submittedName>
</protein>
<organism evidence="9 10">
    <name type="scientific">Nicrophorus vespilloides</name>
    <name type="common">Boreal carrion beetle</name>
    <dbReference type="NCBI Taxonomy" id="110193"/>
    <lineage>
        <taxon>Eukaryota</taxon>
        <taxon>Metazoa</taxon>
        <taxon>Ecdysozoa</taxon>
        <taxon>Arthropoda</taxon>
        <taxon>Hexapoda</taxon>
        <taxon>Insecta</taxon>
        <taxon>Pterygota</taxon>
        <taxon>Neoptera</taxon>
        <taxon>Endopterygota</taxon>
        <taxon>Coleoptera</taxon>
        <taxon>Polyphaga</taxon>
        <taxon>Staphyliniformia</taxon>
        <taxon>Silphidae</taxon>
        <taxon>Nicrophorinae</taxon>
        <taxon>Nicrophorus</taxon>
    </lineage>
</organism>
<dbReference type="RefSeq" id="XP_017770602.1">
    <property type="nucleotide sequence ID" value="XM_017915113.1"/>
</dbReference>
<evidence type="ECO:0000256" key="1">
    <source>
        <dbReference type="ARBA" id="ARBA00004123"/>
    </source>
</evidence>
<name>A0ABM1M7Q2_NICVS</name>
<keyword evidence="10" id="KW-0346">Stress response</keyword>
<sequence length="508" mass="57357">MQPMADSQVNAFLNKLWKMVNDPSTNHLICWAPTGSSFIIQNQAQFWYELLPVYYKHNNMSSFVRQLNMYGFHKMSTIENGAMDYDKDEIQFFHQYFQKNKPELMKFIKRKVTGSAKTNQTISLTNTKPSTMSPEKVTKLLTDMQQLKGRQNTVDTQLTTMKQENAILWRELALLRQQHIKQRQLVNKLIHFLVTIVQPTGRMSGLGVKRRYPLMLNENPKKPKSSKSSSTTSEGPIIHELDNTELPQEDLLINTDLEQEVQATEPSEEIGVDRLFESPDIISSEMDDLISDTELPDDIETNVNWEAPGGSSNNLKVFLNPSTQDTLLSNLMNGSYNSNTIKDLSAESESDMAVAKRDPNQTLKRLHSVCESVDSEDLDIHVESTQNELDQLKSLLNGYSTLDANTLLGIKYLQLFNHDETPAYGLATKSEEKMKLEDPLMSGSELAPYSTPLDFSQLFNDDSLEETVQEPLPMSNVDAKGSITTPQVIADEPLFPVGASSSTTKNKK</sequence>
<evidence type="ECO:0000256" key="5">
    <source>
        <dbReference type="RuleBase" id="RU004020"/>
    </source>
</evidence>
<evidence type="ECO:0000313" key="10">
    <source>
        <dbReference type="RefSeq" id="XP_017770602.1"/>
    </source>
</evidence>
<dbReference type="InterPro" id="IPR036388">
    <property type="entry name" value="WH-like_DNA-bd_sf"/>
</dbReference>
<dbReference type="PRINTS" id="PR00056">
    <property type="entry name" value="HSFDOMAIN"/>
</dbReference>
<keyword evidence="4" id="KW-0539">Nucleus</keyword>
<reference evidence="10" key="1">
    <citation type="submission" date="2025-08" db="UniProtKB">
        <authorList>
            <consortium name="RefSeq"/>
        </authorList>
    </citation>
    <scope>IDENTIFICATION</scope>
    <source>
        <tissue evidence="10">Whole Larva</tissue>
    </source>
</reference>
<comment type="subcellular location">
    <subcellularLocation>
        <location evidence="1">Nucleus</location>
    </subcellularLocation>
</comment>
<feature type="region of interest" description="Disordered" evidence="7">
    <location>
        <begin position="216"/>
        <end position="243"/>
    </location>
</feature>
<accession>A0ABM1M7Q2</accession>
<gene>
    <name evidence="10" type="primary">LOC108558264</name>
</gene>
<evidence type="ECO:0000256" key="4">
    <source>
        <dbReference type="ARBA" id="ARBA00023242"/>
    </source>
</evidence>
<feature type="domain" description="HSF-type DNA-binding" evidence="8">
    <location>
        <begin position="51"/>
        <end position="75"/>
    </location>
</feature>
<dbReference type="InterPro" id="IPR036390">
    <property type="entry name" value="WH_DNA-bd_sf"/>
</dbReference>
<dbReference type="PANTHER" id="PTHR10015">
    <property type="entry name" value="HEAT SHOCK TRANSCRIPTION FACTOR"/>
    <property type="match status" value="1"/>
</dbReference>
<evidence type="ECO:0000256" key="6">
    <source>
        <dbReference type="SAM" id="Coils"/>
    </source>
</evidence>
<dbReference type="PANTHER" id="PTHR10015:SF427">
    <property type="entry name" value="HEAT SHOCK FACTOR PROTEIN"/>
    <property type="match status" value="1"/>
</dbReference>
<evidence type="ECO:0000256" key="3">
    <source>
        <dbReference type="ARBA" id="ARBA00023125"/>
    </source>
</evidence>
<keyword evidence="6" id="KW-0175">Coiled coil</keyword>
<dbReference type="SUPFAM" id="SSF46785">
    <property type="entry name" value="Winged helix' DNA-binding domain"/>
    <property type="match status" value="1"/>
</dbReference>
<dbReference type="InterPro" id="IPR000232">
    <property type="entry name" value="HSF_DNA-bd"/>
</dbReference>
<keyword evidence="9" id="KW-1185">Reference proteome</keyword>
<feature type="coiled-coil region" evidence="6">
    <location>
        <begin position="375"/>
        <end position="402"/>
    </location>
</feature>
<evidence type="ECO:0000256" key="7">
    <source>
        <dbReference type="SAM" id="MobiDB-lite"/>
    </source>
</evidence>
<proteinExistence type="inferred from homology"/>
<comment type="similarity">
    <text evidence="2 5">Belongs to the HSF family.</text>
</comment>
<dbReference type="Gene3D" id="1.10.10.10">
    <property type="entry name" value="Winged helix-like DNA-binding domain superfamily/Winged helix DNA-binding domain"/>
    <property type="match status" value="1"/>
</dbReference>
<evidence type="ECO:0000256" key="2">
    <source>
        <dbReference type="ARBA" id="ARBA00006403"/>
    </source>
</evidence>
<evidence type="ECO:0000313" key="9">
    <source>
        <dbReference type="Proteomes" id="UP000695000"/>
    </source>
</evidence>
<dbReference type="SMART" id="SM00415">
    <property type="entry name" value="HSF"/>
    <property type="match status" value="1"/>
</dbReference>
<dbReference type="Proteomes" id="UP000695000">
    <property type="component" value="Unplaced"/>
</dbReference>
<dbReference type="PROSITE" id="PS00434">
    <property type="entry name" value="HSF_DOMAIN"/>
    <property type="match status" value="1"/>
</dbReference>
<keyword evidence="3" id="KW-0238">DNA-binding</keyword>
<evidence type="ECO:0000259" key="8">
    <source>
        <dbReference type="PROSITE" id="PS00434"/>
    </source>
</evidence>
<dbReference type="Pfam" id="PF00447">
    <property type="entry name" value="HSF_DNA-bind"/>
    <property type="match status" value="1"/>
</dbReference>
<dbReference type="GeneID" id="108558264"/>